<evidence type="ECO:0000256" key="8">
    <source>
        <dbReference type="SAM" id="Phobius"/>
    </source>
</evidence>
<dbReference type="PROSITE" id="PS00409">
    <property type="entry name" value="PROKAR_NTER_METHYL"/>
    <property type="match status" value="1"/>
</dbReference>
<dbReference type="NCBIfam" id="TIGR01708">
    <property type="entry name" value="typeII_sec_gspH"/>
    <property type="match status" value="1"/>
</dbReference>
<evidence type="ECO:0000313" key="11">
    <source>
        <dbReference type="Proteomes" id="UP001047646"/>
    </source>
</evidence>
<reference evidence="10" key="1">
    <citation type="journal article" date="2021" name="Microorganisms">
        <title>The Ever-Expanding Pseudomonas Genus: Description of 43 New Species and Partition of the Pseudomonas putida Group.</title>
        <authorList>
            <person name="Girard L."/>
            <person name="Lood C."/>
            <person name="Hofte M."/>
            <person name="Vandamme P."/>
            <person name="Rokni-Zadeh H."/>
            <person name="van Noort V."/>
            <person name="Lavigne R."/>
            <person name="De Mot R."/>
        </authorList>
    </citation>
    <scope>NUCLEOTIDE SEQUENCE</scope>
    <source>
        <strain evidence="10">COW39</strain>
    </source>
</reference>
<evidence type="ECO:0000259" key="9">
    <source>
        <dbReference type="Pfam" id="PF12019"/>
    </source>
</evidence>
<proteinExistence type="predicted"/>
<feature type="transmembrane region" description="Helical" evidence="8">
    <location>
        <begin position="50"/>
        <end position="74"/>
    </location>
</feature>
<evidence type="ECO:0000256" key="3">
    <source>
        <dbReference type="ARBA" id="ARBA00022481"/>
    </source>
</evidence>
<evidence type="ECO:0000256" key="4">
    <source>
        <dbReference type="ARBA" id="ARBA00022519"/>
    </source>
</evidence>
<dbReference type="NCBIfam" id="TIGR02532">
    <property type="entry name" value="IV_pilin_GFxxxE"/>
    <property type="match status" value="1"/>
</dbReference>
<dbReference type="InterPro" id="IPR022346">
    <property type="entry name" value="T2SS_GspH"/>
</dbReference>
<accession>A0ABX8M230</accession>
<organism evidence="10 11">
    <name type="scientific">Pseudomonas muyukensis</name>
    <dbReference type="NCBI Taxonomy" id="2842357"/>
    <lineage>
        <taxon>Bacteria</taxon>
        <taxon>Pseudomonadati</taxon>
        <taxon>Pseudomonadota</taxon>
        <taxon>Gammaproteobacteria</taxon>
        <taxon>Pseudomonadales</taxon>
        <taxon>Pseudomonadaceae</taxon>
        <taxon>Pseudomonas</taxon>
    </lineage>
</organism>
<name>A0ABX8M230_9PSED</name>
<dbReference type="InterPro" id="IPR012902">
    <property type="entry name" value="N_methyl_site"/>
</dbReference>
<gene>
    <name evidence="10" type="primary">gspH</name>
    <name evidence="10" type="ORF">KSS95_13905</name>
</gene>
<evidence type="ECO:0000313" key="10">
    <source>
        <dbReference type="EMBL" id="QXH33274.1"/>
    </source>
</evidence>
<comment type="subcellular location">
    <subcellularLocation>
        <location evidence="1">Cell inner membrane</location>
        <topology evidence="1">Single-pass membrane protein</topology>
    </subcellularLocation>
</comment>
<sequence length="188" mass="20384">MGNRHGHALLVGLCPSIAGNPHGFVSHRDHLARASWPTWTRSAAVPGQRGFTLIELMVVLVIVGIASAAISLNIRPDPGKQLRADAERLARLLTLAQSEAQADGQPLRWHSDRDGYRFLRADGQALADGPLKPQRWQADTVRVQVKPAGPLWLDGEWIGTPLTLHLRSGAVRMDLARSAAGAIRVSQP</sequence>
<keyword evidence="5 8" id="KW-0812">Transmembrane</keyword>
<keyword evidence="11" id="KW-1185">Reference proteome</keyword>
<dbReference type="Pfam" id="PF12019">
    <property type="entry name" value="GspH"/>
    <property type="match status" value="1"/>
</dbReference>
<evidence type="ECO:0000256" key="1">
    <source>
        <dbReference type="ARBA" id="ARBA00004377"/>
    </source>
</evidence>
<keyword evidence="4" id="KW-0997">Cell inner membrane</keyword>
<keyword evidence="7 8" id="KW-0472">Membrane</keyword>
<dbReference type="Proteomes" id="UP001047646">
    <property type="component" value="Chromosome"/>
</dbReference>
<keyword evidence="3" id="KW-0488">Methylation</keyword>
<evidence type="ECO:0000256" key="7">
    <source>
        <dbReference type="ARBA" id="ARBA00023136"/>
    </source>
</evidence>
<evidence type="ECO:0000256" key="5">
    <source>
        <dbReference type="ARBA" id="ARBA00022692"/>
    </source>
</evidence>
<keyword evidence="6 8" id="KW-1133">Transmembrane helix</keyword>
<dbReference type="InterPro" id="IPR049875">
    <property type="entry name" value="TypeII_GspH"/>
</dbReference>
<feature type="domain" description="General secretion pathway GspH" evidence="9">
    <location>
        <begin position="86"/>
        <end position="175"/>
    </location>
</feature>
<dbReference type="Pfam" id="PF07963">
    <property type="entry name" value="N_methyl"/>
    <property type="match status" value="1"/>
</dbReference>
<evidence type="ECO:0000256" key="2">
    <source>
        <dbReference type="ARBA" id="ARBA00022475"/>
    </source>
</evidence>
<dbReference type="EMBL" id="CP077073">
    <property type="protein sequence ID" value="QXH33274.1"/>
    <property type="molecule type" value="Genomic_DNA"/>
</dbReference>
<protein>
    <submittedName>
        <fullName evidence="10">Type II secretion system minor pseudopilin GspH</fullName>
    </submittedName>
</protein>
<evidence type="ECO:0000256" key="6">
    <source>
        <dbReference type="ARBA" id="ARBA00022989"/>
    </source>
</evidence>
<keyword evidence="2" id="KW-1003">Cell membrane</keyword>